<dbReference type="Gene3D" id="1.10.150.130">
    <property type="match status" value="1"/>
</dbReference>
<dbReference type="AlphaFoldDB" id="A0A1V3J0E1"/>
<dbReference type="GO" id="GO:0006310">
    <property type="term" value="P:DNA recombination"/>
    <property type="evidence" value="ECO:0007669"/>
    <property type="project" value="UniProtKB-KW"/>
</dbReference>
<dbReference type="InterPro" id="IPR002104">
    <property type="entry name" value="Integrase_catalytic"/>
</dbReference>
<dbReference type="SUPFAM" id="SSF56349">
    <property type="entry name" value="DNA breaking-rejoining enzymes"/>
    <property type="match status" value="1"/>
</dbReference>
<dbReference type="InterPro" id="IPR010998">
    <property type="entry name" value="Integrase_recombinase_N"/>
</dbReference>
<reference evidence="6 7" key="1">
    <citation type="submission" date="2016-10" db="EMBL/GenBank/DDBJ databases">
        <title>Rodentibacter gen. nov. and new species.</title>
        <authorList>
            <person name="Christensen H."/>
        </authorList>
    </citation>
    <scope>NUCLEOTIDE SEQUENCE [LARGE SCALE GENOMIC DNA]</scope>
    <source>
        <strain evidence="6 7">H1987082031</strain>
    </source>
</reference>
<organism evidence="6 7">
    <name type="scientific">Rodentibacter trehalosifermentans</name>
    <dbReference type="NCBI Taxonomy" id="1908263"/>
    <lineage>
        <taxon>Bacteria</taxon>
        <taxon>Pseudomonadati</taxon>
        <taxon>Pseudomonadota</taxon>
        <taxon>Gammaproteobacteria</taxon>
        <taxon>Pasteurellales</taxon>
        <taxon>Pasteurellaceae</taxon>
        <taxon>Rodentibacter</taxon>
    </lineage>
</organism>
<keyword evidence="7" id="KW-1185">Reference proteome</keyword>
<dbReference type="EMBL" id="MLHL01000040">
    <property type="protein sequence ID" value="OOF47914.1"/>
    <property type="molecule type" value="Genomic_DNA"/>
</dbReference>
<name>A0A1V3J0E1_9PAST</name>
<evidence type="ECO:0000313" key="7">
    <source>
        <dbReference type="Proteomes" id="UP000189161"/>
    </source>
</evidence>
<evidence type="ECO:0000313" key="6">
    <source>
        <dbReference type="EMBL" id="OOF47914.1"/>
    </source>
</evidence>
<proteinExistence type="inferred from homology"/>
<gene>
    <name evidence="6" type="ORF">BKK52_07555</name>
</gene>
<dbReference type="OrthoDB" id="9795573at2"/>
<keyword evidence="4" id="KW-0233">DNA recombination</keyword>
<dbReference type="InterPro" id="IPR013762">
    <property type="entry name" value="Integrase-like_cat_sf"/>
</dbReference>
<dbReference type="RefSeq" id="WP_077478430.1">
    <property type="nucleotide sequence ID" value="NZ_MLHL01000040.1"/>
</dbReference>
<comment type="caution">
    <text evidence="6">The sequence shown here is derived from an EMBL/GenBank/DDBJ whole genome shotgun (WGS) entry which is preliminary data.</text>
</comment>
<keyword evidence="3" id="KW-0238">DNA-binding</keyword>
<dbReference type="CDD" id="cd00801">
    <property type="entry name" value="INT_P4_C"/>
    <property type="match status" value="1"/>
</dbReference>
<dbReference type="GO" id="GO:0015074">
    <property type="term" value="P:DNA integration"/>
    <property type="evidence" value="ECO:0007669"/>
    <property type="project" value="UniProtKB-KW"/>
</dbReference>
<evidence type="ECO:0000256" key="4">
    <source>
        <dbReference type="ARBA" id="ARBA00023172"/>
    </source>
</evidence>
<dbReference type="PROSITE" id="PS51898">
    <property type="entry name" value="TYR_RECOMBINASE"/>
    <property type="match status" value="1"/>
</dbReference>
<sequence length="411" mass="46772">MAIITKPLTNTEVEKAKPREKEYNLMDGQGLMLRVKPTTAKTWLFNYYHPTTKKRKNITIGSYPEISIAQARQWREEYRALIAQGIDPQTHKEKVKREQELAEANTFQAVAEKWRDKKRGEITEKTLAKYWGSLNLHIFPFIGRYPVADIVPTLALSPLQRVEQRNNIDMANRLAGYINEILNFAVNGGLIPFNPCAKIGQALKKPKKRNNPHIEIDELPQFMKDLANANIETQTRWLVQFQLLTMTRASEASGAKWAEIDFKNKIWIIPAERMKAREPHAVPLSIQAVVLLKRLHAINGRFDYVFLKRGDNSAPMNPSSVNMAIKRFGYGGRQTAHGFRGLARTWLAENGVNFEIGEACLSHRIGSAVAKAYNHASYLAQRKVIMQQWADFVEQCSAGSLPQNHLKIVNS</sequence>
<dbReference type="InterPro" id="IPR038488">
    <property type="entry name" value="Integrase_DNA-bd_sf"/>
</dbReference>
<dbReference type="Pfam" id="PF22022">
    <property type="entry name" value="Phage_int_M"/>
    <property type="match status" value="1"/>
</dbReference>
<dbReference type="Gene3D" id="3.30.160.390">
    <property type="entry name" value="Integrase, DNA-binding domain"/>
    <property type="match status" value="1"/>
</dbReference>
<dbReference type="InterPro" id="IPR050808">
    <property type="entry name" value="Phage_Integrase"/>
</dbReference>
<protein>
    <submittedName>
        <fullName evidence="6">Preprotein translocase</fullName>
    </submittedName>
</protein>
<dbReference type="Pfam" id="PF13356">
    <property type="entry name" value="Arm-DNA-bind_3"/>
    <property type="match status" value="1"/>
</dbReference>
<accession>A0A1V3J0E1</accession>
<evidence type="ECO:0000256" key="2">
    <source>
        <dbReference type="ARBA" id="ARBA00022908"/>
    </source>
</evidence>
<keyword evidence="2" id="KW-0229">DNA integration</keyword>
<dbReference type="Pfam" id="PF00589">
    <property type="entry name" value="Phage_integrase"/>
    <property type="match status" value="1"/>
</dbReference>
<dbReference type="InterPro" id="IPR025166">
    <property type="entry name" value="Integrase_DNA_bind_dom"/>
</dbReference>
<feature type="domain" description="Tyr recombinase" evidence="5">
    <location>
        <begin position="209"/>
        <end position="386"/>
    </location>
</feature>
<dbReference type="Gene3D" id="1.10.443.10">
    <property type="entry name" value="Intergrase catalytic core"/>
    <property type="match status" value="1"/>
</dbReference>
<evidence type="ECO:0000256" key="3">
    <source>
        <dbReference type="ARBA" id="ARBA00023125"/>
    </source>
</evidence>
<dbReference type="InterPro" id="IPR053876">
    <property type="entry name" value="Phage_int_M"/>
</dbReference>
<dbReference type="PANTHER" id="PTHR30629">
    <property type="entry name" value="PROPHAGE INTEGRASE"/>
    <property type="match status" value="1"/>
</dbReference>
<dbReference type="Proteomes" id="UP000189161">
    <property type="component" value="Unassembled WGS sequence"/>
</dbReference>
<dbReference type="GO" id="GO:0003677">
    <property type="term" value="F:DNA binding"/>
    <property type="evidence" value="ECO:0007669"/>
    <property type="project" value="UniProtKB-KW"/>
</dbReference>
<comment type="similarity">
    <text evidence="1">Belongs to the 'phage' integrase family.</text>
</comment>
<dbReference type="PANTHER" id="PTHR30629:SF6">
    <property type="entry name" value="PROPHAGE INTEGRASE INTA-RELATED"/>
    <property type="match status" value="1"/>
</dbReference>
<evidence type="ECO:0000256" key="1">
    <source>
        <dbReference type="ARBA" id="ARBA00008857"/>
    </source>
</evidence>
<evidence type="ECO:0000259" key="5">
    <source>
        <dbReference type="PROSITE" id="PS51898"/>
    </source>
</evidence>
<dbReference type="InterPro" id="IPR011010">
    <property type="entry name" value="DNA_brk_join_enz"/>
</dbReference>